<dbReference type="AlphaFoldDB" id="B8INV1"/>
<feature type="compositionally biased region" description="Basic residues" evidence="1">
    <location>
        <begin position="1"/>
        <end position="17"/>
    </location>
</feature>
<gene>
    <name evidence="2" type="ordered locus">Mnod_3557</name>
</gene>
<feature type="region of interest" description="Disordered" evidence="1">
    <location>
        <begin position="106"/>
        <end position="126"/>
    </location>
</feature>
<evidence type="ECO:0000313" key="3">
    <source>
        <dbReference type="Proteomes" id="UP000008207"/>
    </source>
</evidence>
<evidence type="ECO:0008006" key="4">
    <source>
        <dbReference type="Google" id="ProtNLM"/>
    </source>
</evidence>
<proteinExistence type="predicted"/>
<reference evidence="2 3" key="1">
    <citation type="submission" date="2009-01" db="EMBL/GenBank/DDBJ databases">
        <title>Complete sequence of chromosome of Methylobacterium nodulans ORS 2060.</title>
        <authorList>
            <consortium name="US DOE Joint Genome Institute"/>
            <person name="Lucas S."/>
            <person name="Copeland A."/>
            <person name="Lapidus A."/>
            <person name="Glavina del Rio T."/>
            <person name="Dalin E."/>
            <person name="Tice H."/>
            <person name="Bruce D."/>
            <person name="Goodwin L."/>
            <person name="Pitluck S."/>
            <person name="Sims D."/>
            <person name="Brettin T."/>
            <person name="Detter J.C."/>
            <person name="Han C."/>
            <person name="Larimer F."/>
            <person name="Land M."/>
            <person name="Hauser L."/>
            <person name="Kyrpides N."/>
            <person name="Ivanova N."/>
            <person name="Marx C.J."/>
            <person name="Richardson P."/>
        </authorList>
    </citation>
    <scope>NUCLEOTIDE SEQUENCE [LARGE SCALE GENOMIC DNA]</scope>
    <source>
        <strain evidence="3">LMG 21967 / CNCM I-2342 / ORS 2060</strain>
    </source>
</reference>
<dbReference type="RefSeq" id="WP_015930125.1">
    <property type="nucleotide sequence ID" value="NC_011894.1"/>
</dbReference>
<sequence>MAHGGRRAGAGRKKGSITRRSQEIVARASAEGISPLEVMLTAMRRHAKARRWDQAAALAKDAAPYMHPRLQAVAHTGPNNGPILTADLTRATNEQLDALEALLGPLAGTAGGDAEDGEGGEGPADG</sequence>
<dbReference type="HOGENOM" id="CLU_1999828_0_0_5"/>
<feature type="region of interest" description="Disordered" evidence="1">
    <location>
        <begin position="1"/>
        <end position="21"/>
    </location>
</feature>
<protein>
    <recommendedName>
        <fullName evidence="4">Terminase small subunit</fullName>
    </recommendedName>
</protein>
<accession>B8INV1</accession>
<dbReference type="EMBL" id="CP001349">
    <property type="protein sequence ID" value="ACL58467.1"/>
    <property type="molecule type" value="Genomic_DNA"/>
</dbReference>
<evidence type="ECO:0000313" key="2">
    <source>
        <dbReference type="EMBL" id="ACL58467.1"/>
    </source>
</evidence>
<name>B8INV1_METNO</name>
<evidence type="ECO:0000256" key="1">
    <source>
        <dbReference type="SAM" id="MobiDB-lite"/>
    </source>
</evidence>
<dbReference type="eggNOG" id="ENOG5032Y0A">
    <property type="taxonomic scope" value="Bacteria"/>
</dbReference>
<dbReference type="STRING" id="460265.Mnod_3557"/>
<keyword evidence="3" id="KW-1185">Reference proteome</keyword>
<dbReference type="Proteomes" id="UP000008207">
    <property type="component" value="Chromosome"/>
</dbReference>
<organism evidence="2 3">
    <name type="scientific">Methylobacterium nodulans (strain LMG 21967 / CNCM I-2342 / ORS 2060)</name>
    <dbReference type="NCBI Taxonomy" id="460265"/>
    <lineage>
        <taxon>Bacteria</taxon>
        <taxon>Pseudomonadati</taxon>
        <taxon>Pseudomonadota</taxon>
        <taxon>Alphaproteobacteria</taxon>
        <taxon>Hyphomicrobiales</taxon>
        <taxon>Methylobacteriaceae</taxon>
        <taxon>Methylobacterium</taxon>
    </lineage>
</organism>
<dbReference type="OrthoDB" id="8402166at2"/>
<dbReference type="KEGG" id="mno:Mnod_3557"/>